<dbReference type="Proteomes" id="UP000184406">
    <property type="component" value="Unassembled WGS sequence"/>
</dbReference>
<gene>
    <name evidence="1" type="ORF">SAMN03080594_101688</name>
</gene>
<proteinExistence type="predicted"/>
<reference evidence="2" key="1">
    <citation type="submission" date="2016-11" db="EMBL/GenBank/DDBJ databases">
        <authorList>
            <person name="Varghese N."/>
            <person name="Submissions S."/>
        </authorList>
    </citation>
    <scope>NUCLEOTIDE SEQUENCE [LARGE SCALE GENOMIC DNA]</scope>
    <source>
        <strain evidence="2">DSM 17539</strain>
    </source>
</reference>
<accession>A0A1M4UNH3</accession>
<protein>
    <recommendedName>
        <fullName evidence="3">DUF2147 domain-containing protein</fullName>
    </recommendedName>
</protein>
<dbReference type="RefSeq" id="WP_143153114.1">
    <property type="nucleotide sequence ID" value="NZ_FQUX01000001.1"/>
</dbReference>
<evidence type="ECO:0000313" key="1">
    <source>
        <dbReference type="EMBL" id="SHE58133.1"/>
    </source>
</evidence>
<dbReference type="AlphaFoldDB" id="A0A1M4UNH3"/>
<keyword evidence="2" id="KW-1185">Reference proteome</keyword>
<sequence>MRNMNHLITIAFFVLSTNFYAQDKKDPQDEIVAVWITADETKVEIYKEGNVYLGNLINSEGVRNTKIEVLNLEYKEGKWVGKIYSKKRGKLLDVECQVEGDKLILEVTARFISADLEWSRAKS</sequence>
<dbReference type="EMBL" id="FQUX01000001">
    <property type="protein sequence ID" value="SHE58133.1"/>
    <property type="molecule type" value="Genomic_DNA"/>
</dbReference>
<evidence type="ECO:0008006" key="3">
    <source>
        <dbReference type="Google" id="ProtNLM"/>
    </source>
</evidence>
<name>A0A1M4UNH3_9FLAO</name>
<organism evidence="1 2">
    <name type="scientific">Arenibacter palladensis</name>
    <dbReference type="NCBI Taxonomy" id="237373"/>
    <lineage>
        <taxon>Bacteria</taxon>
        <taxon>Pseudomonadati</taxon>
        <taxon>Bacteroidota</taxon>
        <taxon>Flavobacteriia</taxon>
        <taxon>Flavobacteriales</taxon>
        <taxon>Flavobacteriaceae</taxon>
        <taxon>Arenibacter</taxon>
    </lineage>
</organism>
<evidence type="ECO:0000313" key="2">
    <source>
        <dbReference type="Proteomes" id="UP000184406"/>
    </source>
</evidence>
<dbReference type="OrthoDB" id="1436768at2"/>